<evidence type="ECO:0000313" key="1">
    <source>
        <dbReference type="EMBL" id="DAD88527.1"/>
    </source>
</evidence>
<reference evidence="1" key="1">
    <citation type="journal article" date="2021" name="Proc. Natl. Acad. Sci. U.S.A.">
        <title>A Catalog of Tens of Thousands of Viruses from Human Metagenomes Reveals Hidden Associations with Chronic Diseases.</title>
        <authorList>
            <person name="Tisza M.J."/>
            <person name="Buck C.B."/>
        </authorList>
    </citation>
    <scope>NUCLEOTIDE SEQUENCE</scope>
    <source>
        <strain evidence="1">Cttxo15</strain>
    </source>
</reference>
<organism evidence="1">
    <name type="scientific">Podoviridae sp. cttxo15</name>
    <dbReference type="NCBI Taxonomy" id="2826584"/>
    <lineage>
        <taxon>Viruses</taxon>
        <taxon>Duplodnaviria</taxon>
        <taxon>Heunggongvirae</taxon>
        <taxon>Uroviricota</taxon>
        <taxon>Caudoviricetes</taxon>
    </lineage>
</organism>
<dbReference type="EMBL" id="BK015041">
    <property type="protein sequence ID" value="DAD88527.1"/>
    <property type="molecule type" value="Genomic_DNA"/>
</dbReference>
<accession>A0A8S5N2F1</accession>
<name>A0A8S5N2F1_9CAUD</name>
<protein>
    <submittedName>
        <fullName evidence="1">Uncharacterized protein</fullName>
    </submittedName>
</protein>
<sequence>MYIFVLQKQIFLYLFSRIKNLTQVVRFLFYFSKMFYASAIS</sequence>
<proteinExistence type="predicted"/>